<sequence>MKTALLYVPSKKTEDASWSKPLNNYLLSVYGNTSEFQQDVADFDKLRQDIRGTGSDITSVKLNFQYFSRLEILDLRIPVAAINKNKKISFVWHDAFLPSSEHQQHALAFEKASVLFNLGSSMTKVAVSKYKEAQRASKDETGAFKEAVQLFQQAAGVFSFLAENFLHAPSSDLQPATVKFLIDLCLAQSQEIFTLRVIDGDLEQKKNSLIAKLCRSTANHFEACYGVVGHLSESGAAAISSHSTYAVVDSLDELSNAEDESVGEYEVDKSGPGENLVRANLDDFWVATIYFKSIYYRSLCYYFQGLQLEATSKYGDAIAYLQKSLNALEEISSSMLKAISKAGGEDAYELLDNYKYHKDALNIKLADLNKDNDLIYHDIVPSLVTLPEPKAMDSTSIIPMNKVETFNQISEYNYNNFLKNVVPINIHELLSYYSEEKSQLLRNELDEVDVSNEELSSVLEYLKLPKALVNVKEILSSNKELNVSSTESRIPPELINKANEIALRYSQDVQNRKSIEELRKRIFHYIGTAESALSSQITASSGKFREDLIRLKKSLYDAASSDSRLFALVDSENSKLHEILGGGADSAEFRNLFRTSVPERQTSVVEEVSLLDMDDAQIAERNDTVEKQISALENLLNELNKIKTSKANLVAKLKNEIHNDDISDILMLNSKIKSTNEIKTVIFPEELKKFEPFSEELDGLIAKQSDMIAELKKRWDRLSSDPKVKEVQTSKSFQDELISQQSSRINSFYSDHWKKYTTGLAKGVEFYTQLANYAENISRTIQQEMRQSEQRGLEHSMGNLHLGQSYQATGQYSPGQMQNGPQSIASFQNAGSQNPASMQNTGPQNPGLMQSSGQFHNAIAMQMPGQYQVPGQYQSAPYQNAVGSSAPIPGPDYGRGAPALPPKRMSQNSVPPKSPAPKMVGSWDEPNDPSALIYDQPSTYKPDMYNFFSKQG</sequence>
<reference evidence="9 10" key="1">
    <citation type="submission" date="2017-04" db="EMBL/GenBank/DDBJ databases">
        <title>Draft genome of the yeast Clavispora lusitaniae type strain CBS 6936.</title>
        <authorList>
            <person name="Durrens P."/>
            <person name="Klopp C."/>
            <person name="Biteau N."/>
            <person name="Fitton-Ouhabi V."/>
            <person name="Dementhon K."/>
            <person name="Accoceberry I."/>
            <person name="Sherman D.J."/>
            <person name="Noel T."/>
        </authorList>
    </citation>
    <scope>NUCLEOTIDE SEQUENCE [LARGE SCALE GENOMIC DNA]</scope>
    <source>
        <strain evidence="9 10">CBS 6936</strain>
    </source>
</reference>
<evidence type="ECO:0000256" key="1">
    <source>
        <dbReference type="ARBA" id="ARBA00004177"/>
    </source>
</evidence>
<comment type="caution">
    <text evidence="9">The sequence shown here is derived from an EMBL/GenBank/DDBJ whole genome shotgun (WGS) entry which is preliminary data.</text>
</comment>
<dbReference type="AlphaFoldDB" id="A0AA91T3J1"/>
<proteinExistence type="predicted"/>
<dbReference type="Pfam" id="PF13949">
    <property type="entry name" value="ALIX_LYPXL_bnd"/>
    <property type="match status" value="1"/>
</dbReference>
<dbReference type="Pfam" id="PF03097">
    <property type="entry name" value="BRO1"/>
    <property type="match status" value="1"/>
</dbReference>
<dbReference type="GO" id="GO:0005768">
    <property type="term" value="C:endosome"/>
    <property type="evidence" value="ECO:0007669"/>
    <property type="project" value="UniProtKB-SubCell"/>
</dbReference>
<evidence type="ECO:0000256" key="4">
    <source>
        <dbReference type="ARBA" id="ARBA00022753"/>
    </source>
</evidence>
<dbReference type="InterPro" id="IPR025304">
    <property type="entry name" value="ALIX_V_dom"/>
</dbReference>
<evidence type="ECO:0000313" key="10">
    <source>
        <dbReference type="Proteomes" id="UP000195602"/>
    </source>
</evidence>
<organism evidence="9 10">
    <name type="scientific">Clavispora lusitaniae</name>
    <name type="common">Candida lusitaniae</name>
    <dbReference type="NCBI Taxonomy" id="36911"/>
    <lineage>
        <taxon>Eukaryota</taxon>
        <taxon>Fungi</taxon>
        <taxon>Dikarya</taxon>
        <taxon>Ascomycota</taxon>
        <taxon>Saccharomycotina</taxon>
        <taxon>Pichiomycetes</taxon>
        <taxon>Metschnikowiaceae</taxon>
        <taxon>Clavispora</taxon>
    </lineage>
</organism>
<name>A0AA91T3J1_CLALS</name>
<dbReference type="PANTHER" id="PTHR23030:SF30">
    <property type="entry name" value="TYROSINE-PROTEIN PHOSPHATASE NON-RECEPTOR TYPE 23"/>
    <property type="match status" value="1"/>
</dbReference>
<dbReference type="CDD" id="cd09242">
    <property type="entry name" value="BRO1_ScBro1_like"/>
    <property type="match status" value="1"/>
</dbReference>
<feature type="domain" description="BRO1" evidence="8">
    <location>
        <begin position="4"/>
        <end position="455"/>
    </location>
</feature>
<evidence type="ECO:0000256" key="6">
    <source>
        <dbReference type="SAM" id="Coils"/>
    </source>
</evidence>
<dbReference type="CDD" id="cd09237">
    <property type="entry name" value="V_ScBro1_like"/>
    <property type="match status" value="1"/>
</dbReference>
<dbReference type="Gene3D" id="1.25.40.280">
    <property type="entry name" value="alix/aip1 like domains"/>
    <property type="match status" value="1"/>
</dbReference>
<evidence type="ECO:0000256" key="2">
    <source>
        <dbReference type="ARBA" id="ARBA00004496"/>
    </source>
</evidence>
<keyword evidence="4" id="KW-0967">Endosome</keyword>
<dbReference type="InterPro" id="IPR004328">
    <property type="entry name" value="BRO1_dom"/>
</dbReference>
<dbReference type="Gene3D" id="1.20.120.560">
    <property type="entry name" value="alix/aip1 in complex with the ypdl late domain"/>
    <property type="match status" value="1"/>
</dbReference>
<feature type="region of interest" description="Disordered" evidence="7">
    <location>
        <begin position="883"/>
        <end position="952"/>
    </location>
</feature>
<dbReference type="Gene3D" id="1.20.140.50">
    <property type="entry name" value="alix/aip1 like domains"/>
    <property type="match status" value="1"/>
</dbReference>
<protein>
    <recommendedName>
        <fullName evidence="5">BRO domain-containing protein 1</fullName>
    </recommendedName>
</protein>
<dbReference type="Proteomes" id="UP000195602">
    <property type="component" value="Unassembled WGS sequence"/>
</dbReference>
<dbReference type="SMART" id="SM01041">
    <property type="entry name" value="BRO1"/>
    <property type="match status" value="1"/>
</dbReference>
<dbReference type="PROSITE" id="PS51180">
    <property type="entry name" value="BRO1"/>
    <property type="match status" value="1"/>
</dbReference>
<evidence type="ECO:0000313" key="9">
    <source>
        <dbReference type="EMBL" id="OVF10473.1"/>
    </source>
</evidence>
<comment type="subcellular location">
    <subcellularLocation>
        <location evidence="2">Cytoplasm</location>
    </subcellularLocation>
    <subcellularLocation>
        <location evidence="1">Endosome</location>
    </subcellularLocation>
</comment>
<evidence type="ECO:0000256" key="3">
    <source>
        <dbReference type="ARBA" id="ARBA00022490"/>
    </source>
</evidence>
<evidence type="ECO:0000259" key="8">
    <source>
        <dbReference type="PROSITE" id="PS51180"/>
    </source>
</evidence>
<dbReference type="KEGG" id="clus:A9F13_02g02926"/>
<accession>A0AA91T3J1</accession>
<feature type="coiled-coil region" evidence="6">
    <location>
        <begin position="622"/>
        <end position="656"/>
    </location>
</feature>
<evidence type="ECO:0000256" key="5">
    <source>
        <dbReference type="ARBA" id="ARBA00041284"/>
    </source>
</evidence>
<evidence type="ECO:0000256" key="7">
    <source>
        <dbReference type="SAM" id="MobiDB-lite"/>
    </source>
</evidence>
<keyword evidence="6" id="KW-0175">Coiled coil</keyword>
<gene>
    <name evidence="9" type="ORF">A9F13_02g02926</name>
</gene>
<keyword evidence="3" id="KW-0963">Cytoplasm</keyword>
<feature type="region of interest" description="Disordered" evidence="7">
    <location>
        <begin position="807"/>
        <end position="851"/>
    </location>
</feature>
<dbReference type="InterPro" id="IPR038499">
    <property type="entry name" value="BRO1_sf"/>
</dbReference>
<dbReference type="PANTHER" id="PTHR23030">
    <property type="entry name" value="PCD6 INTERACTING PROTEIN-RELATED"/>
    <property type="match status" value="1"/>
</dbReference>
<dbReference type="EMBL" id="LYUB02000002">
    <property type="protein sequence ID" value="OVF10473.1"/>
    <property type="molecule type" value="Genomic_DNA"/>
</dbReference>
<dbReference type="GO" id="GO:0043328">
    <property type="term" value="P:protein transport to vacuole involved in ubiquitin-dependent protein catabolic process via the multivesicular body sorting pathway"/>
    <property type="evidence" value="ECO:0007669"/>
    <property type="project" value="TreeGrafter"/>
</dbReference>